<keyword evidence="9" id="KW-0969">Cilium</keyword>
<protein>
    <recommendedName>
        <fullName evidence="3 6">Flagellar basal-body rod protein FlgC</fullName>
    </recommendedName>
</protein>
<dbReference type="InterPro" id="IPR001444">
    <property type="entry name" value="Flag_bb_rod_N"/>
</dbReference>
<evidence type="ECO:0000256" key="4">
    <source>
        <dbReference type="ARBA" id="ARBA00023143"/>
    </source>
</evidence>
<dbReference type="EMBL" id="CP001205">
    <property type="protein sequence ID" value="ACK74557.1"/>
    <property type="molecule type" value="Genomic_DNA"/>
</dbReference>
<evidence type="ECO:0000259" key="7">
    <source>
        <dbReference type="Pfam" id="PF00460"/>
    </source>
</evidence>
<evidence type="ECO:0000259" key="8">
    <source>
        <dbReference type="Pfam" id="PF06429"/>
    </source>
</evidence>
<gene>
    <name evidence="9" type="primary">flgC</name>
    <name evidence="9" type="ordered locus">BbuZS7_0299</name>
</gene>
<dbReference type="KEGG" id="bbz:BbuZS7_0299"/>
<proteinExistence type="inferred from homology"/>
<dbReference type="GO" id="GO:0071978">
    <property type="term" value="P:bacterial-type flagellum-dependent swarming motility"/>
    <property type="evidence" value="ECO:0007669"/>
    <property type="project" value="TreeGrafter"/>
</dbReference>
<dbReference type="PANTHER" id="PTHR30435:SF2">
    <property type="entry name" value="FLAGELLAR BASAL-BODY ROD PROTEIN FLGC"/>
    <property type="match status" value="1"/>
</dbReference>
<sequence length="152" mass="16617">MGLFSSINVASTGLTAQRLRIDVISNNIANVSTSRTPDGGPYRRQRIIFAPRVNNPYWKGPFIPDYLDNGIGQGVRVASIEKDKSPLKLKYDPAHPDSISSGDKKGYVELPNVNLVEEMVDMISASRAYEANSTVINSSKSMFRSALAILQG</sequence>
<dbReference type="GO" id="GO:0030694">
    <property type="term" value="C:bacterial-type flagellum basal body, rod"/>
    <property type="evidence" value="ECO:0007669"/>
    <property type="project" value="UniProtKB-UniRule"/>
</dbReference>
<keyword evidence="9" id="KW-0966">Cell projection</keyword>
<evidence type="ECO:0000256" key="5">
    <source>
        <dbReference type="ARBA" id="ARBA00025933"/>
    </source>
</evidence>
<evidence type="ECO:0000256" key="2">
    <source>
        <dbReference type="ARBA" id="ARBA00009677"/>
    </source>
</evidence>
<dbReference type="Pfam" id="PF00460">
    <property type="entry name" value="Flg_bb_rod"/>
    <property type="match status" value="1"/>
</dbReference>
<evidence type="ECO:0000256" key="3">
    <source>
        <dbReference type="ARBA" id="ARBA00017941"/>
    </source>
</evidence>
<keyword evidence="4 6" id="KW-0975">Bacterial flagellum</keyword>
<evidence type="ECO:0000256" key="6">
    <source>
        <dbReference type="RuleBase" id="RU362062"/>
    </source>
</evidence>
<dbReference type="RefSeq" id="WP_002657104.1">
    <property type="nucleotide sequence ID" value="NC_011728.1"/>
</dbReference>
<dbReference type="PANTHER" id="PTHR30435">
    <property type="entry name" value="FLAGELLAR PROTEIN"/>
    <property type="match status" value="1"/>
</dbReference>
<feature type="domain" description="Flagellar basal-body/hook protein C-terminal" evidence="8">
    <location>
        <begin position="105"/>
        <end position="148"/>
    </location>
</feature>
<dbReference type="InterPro" id="IPR006299">
    <property type="entry name" value="FlgC"/>
</dbReference>
<comment type="similarity">
    <text evidence="2">Belongs to the flagella basal body rod proteins family.</text>
</comment>
<dbReference type="PROSITE" id="PS00588">
    <property type="entry name" value="FLAGELLA_BB_ROD"/>
    <property type="match status" value="1"/>
</dbReference>
<feature type="domain" description="Flagellar basal body rod protein N-terminal" evidence="7">
    <location>
        <begin position="7"/>
        <end position="34"/>
    </location>
</feature>
<dbReference type="NCBIfam" id="TIGR01395">
    <property type="entry name" value="FlgC"/>
    <property type="match status" value="1"/>
</dbReference>
<evidence type="ECO:0000313" key="10">
    <source>
        <dbReference type="Proteomes" id="UP000006901"/>
    </source>
</evidence>
<organism evidence="9 10">
    <name type="scientific">Borreliella burgdorferi (strain ZS7)</name>
    <name type="common">Borrelia burgdorferi</name>
    <dbReference type="NCBI Taxonomy" id="445985"/>
    <lineage>
        <taxon>Bacteria</taxon>
        <taxon>Pseudomonadati</taxon>
        <taxon>Spirochaetota</taxon>
        <taxon>Spirochaetia</taxon>
        <taxon>Spirochaetales</taxon>
        <taxon>Borreliaceae</taxon>
        <taxon>Borreliella</taxon>
    </lineage>
</organism>
<dbReference type="HOGENOM" id="CLU_123272_0_0_12"/>
<reference evidence="9 10" key="1">
    <citation type="journal article" date="2011" name="J. Bacteriol.">
        <title>Whole-genome sequences of thirteen isolates of Borrelia burgdorferi.</title>
        <authorList>
            <person name="Schutzer S.E."/>
            <person name="Fraser-Liggett C.M."/>
            <person name="Casjens S.R."/>
            <person name="Qiu W.G."/>
            <person name="Dunn J.J."/>
            <person name="Mongodin E.F."/>
            <person name="Luft B.J."/>
        </authorList>
    </citation>
    <scope>NUCLEOTIDE SEQUENCE [LARGE SCALE GENOMIC DNA]</scope>
    <source>
        <strain evidence="9 10">ZS7</strain>
    </source>
</reference>
<dbReference type="InterPro" id="IPR019776">
    <property type="entry name" value="Flagellar_basal_body_rod_CS"/>
</dbReference>
<dbReference type="SMR" id="A0A0H3C1J2"/>
<dbReference type="Proteomes" id="UP000006901">
    <property type="component" value="Chromosome"/>
</dbReference>
<comment type="subcellular location">
    <subcellularLocation>
        <location evidence="1 6">Bacterial flagellum basal body</location>
    </subcellularLocation>
</comment>
<accession>A0A0H3C1J2</accession>
<dbReference type="Pfam" id="PF06429">
    <property type="entry name" value="Flg_bbr_C"/>
    <property type="match status" value="1"/>
</dbReference>
<name>A0A0H3C1J2_BORBZ</name>
<evidence type="ECO:0000256" key="1">
    <source>
        <dbReference type="ARBA" id="ARBA00004117"/>
    </source>
</evidence>
<dbReference type="InterPro" id="IPR010930">
    <property type="entry name" value="Flg_bb/hook_C_dom"/>
</dbReference>
<evidence type="ECO:0000313" key="9">
    <source>
        <dbReference type="EMBL" id="ACK74557.1"/>
    </source>
</evidence>
<keyword evidence="9" id="KW-0282">Flagellum</keyword>
<comment type="subunit">
    <text evidence="5 6">The basal body constitutes a major portion of the flagellar organelle and consists of four rings (L,P,S, and M) mounted on a central rod. The rod consists of about 26 subunits of FlgG in the distal portion, and FlgB, FlgC and FlgF are thought to build up the proximal portion of the rod with about 6 subunits each.</text>
</comment>
<dbReference type="AlphaFoldDB" id="A0A0H3C1J2"/>